<dbReference type="Proteomes" id="UP000015100">
    <property type="component" value="Unassembled WGS sequence"/>
</dbReference>
<proteinExistence type="predicted"/>
<dbReference type="CDD" id="cd11296">
    <property type="entry name" value="O-FucT_like"/>
    <property type="match status" value="1"/>
</dbReference>
<reference evidence="2" key="2">
    <citation type="submission" date="2013-04" db="EMBL/GenBank/DDBJ databases">
        <title>Genomic mechanisms accounting for the adaptation to parasitism in nematode-trapping fungi.</title>
        <authorList>
            <person name="Ahren D.G."/>
        </authorList>
    </citation>
    <scope>NUCLEOTIDE SEQUENCE [LARGE SCALE GENOMIC DNA]</scope>
    <source>
        <strain evidence="2">CBS 200.50</strain>
    </source>
</reference>
<evidence type="ECO:0000313" key="1">
    <source>
        <dbReference type="EMBL" id="EPS45128.1"/>
    </source>
</evidence>
<dbReference type="Gene3D" id="3.40.50.11350">
    <property type="match status" value="1"/>
</dbReference>
<gene>
    <name evidence="1" type="ORF">H072_901</name>
</gene>
<dbReference type="HOGENOM" id="CLU_026659_0_1_1"/>
<comment type="caution">
    <text evidence="1">The sequence shown here is derived from an EMBL/GenBank/DDBJ whole genome shotgun (WGS) entry which is preliminary data.</text>
</comment>
<evidence type="ECO:0000313" key="2">
    <source>
        <dbReference type="Proteomes" id="UP000015100"/>
    </source>
</evidence>
<dbReference type="OrthoDB" id="20368at2759"/>
<protein>
    <submittedName>
        <fullName evidence="1">Uncharacterized protein</fullName>
    </submittedName>
</protein>
<dbReference type="AlphaFoldDB" id="S8C070"/>
<name>S8C070_DACHA</name>
<sequence length="460" mass="51445">MIALTNRAFSTQNLIYGTIFTLALVLLILSTGSSTTTTTNYFPNKSSLHQTPLFADSTDSTNKTNPLLTTEGINALVLENAFPRASDRADFVALRTQCRRTPWRKNVYISCIHNAGDIVVARNSVLNCIHFALSAGATGLMLPQVEVMSVTSSSAFKTRKYKEMGHFFDVSWFRNVMLANCGNMMILDRIENVPSYEYATFPELVSLQKIMGGGAETRNTNGENFHHKFDEYIAGLSTQPSGKTPVIVRLDEQNAYGFKPSADEPHIANNFGYLAEFRQDLIALSNLVVDRLKQSLQNAANSTSEITGASEFIGVYFGPEITSSAEQKSALLEKFARATMELASRYRIKLVYVGTSDDDALKHIRNRAAEVGALVIDKRRMLTGNEKEYFDTLDLDQQSIVDYLVLLKANRFLGSRQSPFSNQLILKRRVLTNETLDESGHGRDDMIGETEFREQDMLWQ</sequence>
<dbReference type="OMA" id="HSSFTWN"/>
<reference evidence="1 2" key="1">
    <citation type="journal article" date="2013" name="PLoS Genet.">
        <title>Genomic mechanisms accounting for the adaptation to parasitism in nematode-trapping fungi.</title>
        <authorList>
            <person name="Meerupati T."/>
            <person name="Andersson K.M."/>
            <person name="Friman E."/>
            <person name="Kumar D."/>
            <person name="Tunlid A."/>
            <person name="Ahren D."/>
        </authorList>
    </citation>
    <scope>NUCLEOTIDE SEQUENCE [LARGE SCALE GENOMIC DNA]</scope>
    <source>
        <strain evidence="1 2">CBS 200.50</strain>
    </source>
</reference>
<accession>S8C070</accession>
<dbReference type="eggNOG" id="ENOG502S5IM">
    <property type="taxonomic scope" value="Eukaryota"/>
</dbReference>
<keyword evidence="2" id="KW-1185">Reference proteome</keyword>
<dbReference type="EMBL" id="AQGS01000023">
    <property type="protein sequence ID" value="EPS45128.1"/>
    <property type="molecule type" value="Genomic_DNA"/>
</dbReference>
<dbReference type="STRING" id="1284197.S8C070"/>
<organism evidence="1 2">
    <name type="scientific">Dactylellina haptotyla (strain CBS 200.50)</name>
    <name type="common">Nematode-trapping fungus</name>
    <name type="synonym">Monacrosporium haptotylum</name>
    <dbReference type="NCBI Taxonomy" id="1284197"/>
    <lineage>
        <taxon>Eukaryota</taxon>
        <taxon>Fungi</taxon>
        <taxon>Dikarya</taxon>
        <taxon>Ascomycota</taxon>
        <taxon>Pezizomycotina</taxon>
        <taxon>Orbiliomycetes</taxon>
        <taxon>Orbiliales</taxon>
        <taxon>Orbiliaceae</taxon>
        <taxon>Dactylellina</taxon>
    </lineage>
</organism>